<dbReference type="AlphaFoldDB" id="A0A0X8P517"/>
<sequence length="129" mass="13824">MIRHALALSLMLSPALVLGASPPDYMGQYDRCLRDAGVTNNGTVGACAEGVSAAAKREINALYARVQARLANDYPDDAAKLEQTQKAWLAYRNGHCALAGAHVGSPMYEYCPMLLNISRAAELRELAGD</sequence>
<dbReference type="InterPro" id="IPR009739">
    <property type="entry name" value="LprI-like_N"/>
</dbReference>
<dbReference type="Proteomes" id="UP000060602">
    <property type="component" value="Chromosome"/>
</dbReference>
<accession>A0A0X8P517</accession>
<name>A0A0X8P517_ALCXX</name>
<evidence type="ECO:0000313" key="4">
    <source>
        <dbReference type="Proteomes" id="UP000060602"/>
    </source>
</evidence>
<feature type="signal peptide" evidence="1">
    <location>
        <begin position="1"/>
        <end position="19"/>
    </location>
</feature>
<dbReference type="Pfam" id="PF07007">
    <property type="entry name" value="LprI"/>
    <property type="match status" value="1"/>
</dbReference>
<proteinExistence type="predicted"/>
<reference evidence="4" key="1">
    <citation type="submission" date="2015-12" db="EMBL/GenBank/DDBJ databases">
        <title>FDA dAtabase for Regulatory Grade micrObial Sequences (FDA-ARGOS): Supporting development and validation of Infectious Disease Dx tests.</title>
        <authorList>
            <person name="Case J."/>
            <person name="Tallon L."/>
            <person name="Sadzewicz L."/>
            <person name="Sengamalay N."/>
            <person name="Ott S."/>
            <person name="Godinez A."/>
            <person name="Nagaraj S."/>
            <person name="Nadendla S."/>
            <person name="Sichtig H."/>
        </authorList>
    </citation>
    <scope>NUCLEOTIDE SEQUENCE [LARGE SCALE GENOMIC DNA]</scope>
    <source>
        <strain evidence="4">FDAARGOS_147</strain>
    </source>
</reference>
<feature type="chain" id="PRO_5007069323" evidence="1">
    <location>
        <begin position="20"/>
        <end position="129"/>
    </location>
</feature>
<keyword evidence="1" id="KW-0732">Signal</keyword>
<evidence type="ECO:0000256" key="1">
    <source>
        <dbReference type="SAM" id="SignalP"/>
    </source>
</evidence>
<dbReference type="Gene3D" id="1.20.1270.180">
    <property type="match status" value="1"/>
</dbReference>
<protein>
    <submittedName>
        <fullName evidence="3">DUF1311 domain-containing protein</fullName>
    </submittedName>
</protein>
<feature type="domain" description="Lysozyme inhibitor LprI-like N-terminal" evidence="2">
    <location>
        <begin position="43"/>
        <end position="123"/>
    </location>
</feature>
<dbReference type="EMBL" id="CP014060">
    <property type="protein sequence ID" value="AMG40004.1"/>
    <property type="molecule type" value="Genomic_DNA"/>
</dbReference>
<gene>
    <name evidence="3" type="ORF">AL504_30855</name>
</gene>
<organism evidence="3 4">
    <name type="scientific">Alcaligenes xylosoxydans xylosoxydans</name>
    <name type="common">Achromobacter xylosoxidans</name>
    <dbReference type="NCBI Taxonomy" id="85698"/>
    <lineage>
        <taxon>Bacteria</taxon>
        <taxon>Pseudomonadati</taxon>
        <taxon>Pseudomonadota</taxon>
        <taxon>Betaproteobacteria</taxon>
        <taxon>Burkholderiales</taxon>
        <taxon>Alcaligenaceae</taxon>
        <taxon>Achromobacter</taxon>
    </lineage>
</organism>
<evidence type="ECO:0000259" key="2">
    <source>
        <dbReference type="Pfam" id="PF07007"/>
    </source>
</evidence>
<evidence type="ECO:0000313" key="3">
    <source>
        <dbReference type="EMBL" id="AMG40004.1"/>
    </source>
</evidence>